<dbReference type="InterPro" id="IPR005061">
    <property type="entry name" value="Ist1"/>
</dbReference>
<feature type="compositionally biased region" description="Polar residues" evidence="2">
    <location>
        <begin position="201"/>
        <end position="215"/>
    </location>
</feature>
<evidence type="ECO:0000313" key="4">
    <source>
        <dbReference type="Proteomes" id="UP000027265"/>
    </source>
</evidence>
<dbReference type="FunCoup" id="A0A067QHS5">
    <property type="interactions" value="476"/>
</dbReference>
<dbReference type="PANTHER" id="PTHR12161">
    <property type="entry name" value="IST1 FAMILY MEMBER"/>
    <property type="match status" value="1"/>
</dbReference>
<dbReference type="Proteomes" id="UP000027265">
    <property type="component" value="Unassembled WGS sequence"/>
</dbReference>
<dbReference type="STRING" id="933084.A0A067QHS5"/>
<dbReference type="FunFam" id="1.20.1260.60:FF:000002">
    <property type="entry name" value="Vacuolar protein sorting-associated protein IST1"/>
    <property type="match status" value="1"/>
</dbReference>
<dbReference type="InParanoid" id="A0A067QHS5"/>
<evidence type="ECO:0000313" key="3">
    <source>
        <dbReference type="EMBL" id="KDQ63062.1"/>
    </source>
</evidence>
<proteinExistence type="inferred from homology"/>
<dbReference type="Pfam" id="PF03398">
    <property type="entry name" value="Ist1"/>
    <property type="match status" value="1"/>
</dbReference>
<evidence type="ECO:0000256" key="1">
    <source>
        <dbReference type="ARBA" id="ARBA00005536"/>
    </source>
</evidence>
<organism evidence="3 4">
    <name type="scientific">Jaapia argillacea MUCL 33604</name>
    <dbReference type="NCBI Taxonomy" id="933084"/>
    <lineage>
        <taxon>Eukaryota</taxon>
        <taxon>Fungi</taxon>
        <taxon>Dikarya</taxon>
        <taxon>Basidiomycota</taxon>
        <taxon>Agaricomycotina</taxon>
        <taxon>Agaricomycetes</taxon>
        <taxon>Agaricomycetidae</taxon>
        <taxon>Jaapiales</taxon>
        <taxon>Jaapiaceae</taxon>
        <taxon>Jaapia</taxon>
    </lineage>
</organism>
<evidence type="ECO:0008006" key="5">
    <source>
        <dbReference type="Google" id="ProtNLM"/>
    </source>
</evidence>
<sequence length="272" mass="29923">MPPLWNAAKAKVQLRLSVQRLRTLQEKKEAQAKSTRRDIATLLERGKIETARIKVENIINEDIYLELLELMELYCELLIARFGILDQPTREPDAAVREGVCSIIHAAPRTELKELQILRELLMHKYGREFSLAAIENRDSCVTERVTKKLVVATPSPELVNAYLSEIAKGYSIAWSPPQNNIDESSGGGVKEAVGEAGVSTTQPLPADSSVSHSGVDSEKGGNAFEKELKLPGLPPTEDSAGTSADNVAAKPKPPEDDFAVLAKRFEVLKKR</sequence>
<feature type="region of interest" description="Disordered" evidence="2">
    <location>
        <begin position="182"/>
        <end position="257"/>
    </location>
</feature>
<comment type="similarity">
    <text evidence="1">Belongs to the IST1 family.</text>
</comment>
<dbReference type="EMBL" id="KL197710">
    <property type="protein sequence ID" value="KDQ63062.1"/>
    <property type="molecule type" value="Genomic_DNA"/>
</dbReference>
<dbReference type="OrthoDB" id="29853at2759"/>
<keyword evidence="4" id="KW-1185">Reference proteome</keyword>
<dbReference type="InterPro" id="IPR042277">
    <property type="entry name" value="IST1-like"/>
</dbReference>
<gene>
    <name evidence="3" type="ORF">JAAARDRAFT_188683</name>
</gene>
<feature type="compositionally biased region" description="Low complexity" evidence="2">
    <location>
        <begin position="191"/>
        <end position="200"/>
    </location>
</feature>
<dbReference type="Gene3D" id="1.20.1260.60">
    <property type="entry name" value="Vacuolar protein sorting-associated protein Ist1"/>
    <property type="match status" value="1"/>
</dbReference>
<evidence type="ECO:0000256" key="2">
    <source>
        <dbReference type="SAM" id="MobiDB-lite"/>
    </source>
</evidence>
<accession>A0A067QHS5</accession>
<protein>
    <recommendedName>
        <fullName evidence="5">DUF292-domain-containing protein</fullName>
    </recommendedName>
</protein>
<dbReference type="AlphaFoldDB" id="A0A067QHS5"/>
<dbReference type="PANTHER" id="PTHR12161:SF5">
    <property type="entry name" value="IST1 HOMOLOG"/>
    <property type="match status" value="1"/>
</dbReference>
<reference evidence="4" key="1">
    <citation type="journal article" date="2014" name="Proc. Natl. Acad. Sci. U.S.A.">
        <title>Extensive sampling of basidiomycete genomes demonstrates inadequacy of the white-rot/brown-rot paradigm for wood decay fungi.</title>
        <authorList>
            <person name="Riley R."/>
            <person name="Salamov A.A."/>
            <person name="Brown D.W."/>
            <person name="Nagy L.G."/>
            <person name="Floudas D."/>
            <person name="Held B.W."/>
            <person name="Levasseur A."/>
            <person name="Lombard V."/>
            <person name="Morin E."/>
            <person name="Otillar R."/>
            <person name="Lindquist E.A."/>
            <person name="Sun H."/>
            <person name="LaButti K.M."/>
            <person name="Schmutz J."/>
            <person name="Jabbour D."/>
            <person name="Luo H."/>
            <person name="Baker S.E."/>
            <person name="Pisabarro A.G."/>
            <person name="Walton J.D."/>
            <person name="Blanchette R.A."/>
            <person name="Henrissat B."/>
            <person name="Martin F."/>
            <person name="Cullen D."/>
            <person name="Hibbett D.S."/>
            <person name="Grigoriev I.V."/>
        </authorList>
    </citation>
    <scope>NUCLEOTIDE SEQUENCE [LARGE SCALE GENOMIC DNA]</scope>
    <source>
        <strain evidence="4">MUCL 33604</strain>
    </source>
</reference>
<feature type="compositionally biased region" description="Basic and acidic residues" evidence="2">
    <location>
        <begin position="216"/>
        <end position="230"/>
    </location>
</feature>
<dbReference type="HOGENOM" id="CLU_037652_2_0_1"/>
<dbReference type="GO" id="GO:0015031">
    <property type="term" value="P:protein transport"/>
    <property type="evidence" value="ECO:0007669"/>
    <property type="project" value="InterPro"/>
</dbReference>
<name>A0A067QHS5_9AGAM</name>